<dbReference type="Proteomes" id="UP000594262">
    <property type="component" value="Unplaced"/>
</dbReference>
<feature type="chain" id="PRO_5029878184" evidence="1">
    <location>
        <begin position="20"/>
        <end position="106"/>
    </location>
</feature>
<keyword evidence="3" id="KW-1185">Reference proteome</keyword>
<name>A0A7M5X1X4_9CNID</name>
<protein>
    <submittedName>
        <fullName evidence="2">Uncharacterized protein</fullName>
    </submittedName>
</protein>
<reference evidence="2" key="1">
    <citation type="submission" date="2021-01" db="UniProtKB">
        <authorList>
            <consortium name="EnsemblMetazoa"/>
        </authorList>
    </citation>
    <scope>IDENTIFICATION</scope>
</reference>
<evidence type="ECO:0000256" key="1">
    <source>
        <dbReference type="SAM" id="SignalP"/>
    </source>
</evidence>
<dbReference type="AlphaFoldDB" id="A0A7M5X1X4"/>
<sequence>MKLKFCLIILCCLISTSLGFRRYGRAVSRPVHKIRDFITRQHDNIDTHHSRERRFIGPDADEAAKIRDMIFKIHKPATVNENTRSLLVSSAQNMKRDDISRPGSRL</sequence>
<evidence type="ECO:0000313" key="2">
    <source>
        <dbReference type="EnsemblMetazoa" id="CLYHEMP015765.1"/>
    </source>
</evidence>
<accession>A0A7M5X1X4</accession>
<dbReference type="EnsemblMetazoa" id="CLYHEMT015765.1">
    <property type="protein sequence ID" value="CLYHEMP015765.1"/>
    <property type="gene ID" value="CLYHEMG015765"/>
</dbReference>
<evidence type="ECO:0000313" key="3">
    <source>
        <dbReference type="Proteomes" id="UP000594262"/>
    </source>
</evidence>
<feature type="signal peptide" evidence="1">
    <location>
        <begin position="1"/>
        <end position="19"/>
    </location>
</feature>
<proteinExistence type="predicted"/>
<organism evidence="2 3">
    <name type="scientific">Clytia hemisphaerica</name>
    <dbReference type="NCBI Taxonomy" id="252671"/>
    <lineage>
        <taxon>Eukaryota</taxon>
        <taxon>Metazoa</taxon>
        <taxon>Cnidaria</taxon>
        <taxon>Hydrozoa</taxon>
        <taxon>Hydroidolina</taxon>
        <taxon>Leptothecata</taxon>
        <taxon>Obeliida</taxon>
        <taxon>Clytiidae</taxon>
        <taxon>Clytia</taxon>
    </lineage>
</organism>
<keyword evidence="1" id="KW-0732">Signal</keyword>